<evidence type="ECO:0000313" key="2">
    <source>
        <dbReference type="EMBL" id="PZW25710.1"/>
    </source>
</evidence>
<name>A0A326U3K1_THEHA</name>
<gene>
    <name evidence="2" type="ORF">EI42_04203</name>
</gene>
<keyword evidence="1" id="KW-0472">Membrane</keyword>
<reference evidence="2 3" key="1">
    <citation type="submission" date="2018-06" db="EMBL/GenBank/DDBJ databases">
        <title>Genomic Encyclopedia of Archaeal and Bacterial Type Strains, Phase II (KMG-II): from individual species to whole genera.</title>
        <authorList>
            <person name="Goeker M."/>
        </authorList>
    </citation>
    <scope>NUCLEOTIDE SEQUENCE [LARGE SCALE GENOMIC DNA]</scope>
    <source>
        <strain evidence="2 3">ATCC BAA-1881</strain>
    </source>
</reference>
<accession>A0A326U3K1</accession>
<protein>
    <submittedName>
        <fullName evidence="2">Uncharacterized protein</fullName>
    </submittedName>
</protein>
<comment type="caution">
    <text evidence="2">The sequence shown here is derived from an EMBL/GenBank/DDBJ whole genome shotgun (WGS) entry which is preliminary data.</text>
</comment>
<feature type="transmembrane region" description="Helical" evidence="1">
    <location>
        <begin position="6"/>
        <end position="24"/>
    </location>
</feature>
<evidence type="ECO:0000313" key="3">
    <source>
        <dbReference type="Proteomes" id="UP000248806"/>
    </source>
</evidence>
<keyword evidence="1" id="KW-1133">Transmembrane helix</keyword>
<organism evidence="2 3">
    <name type="scientific">Thermosporothrix hazakensis</name>
    <dbReference type="NCBI Taxonomy" id="644383"/>
    <lineage>
        <taxon>Bacteria</taxon>
        <taxon>Bacillati</taxon>
        <taxon>Chloroflexota</taxon>
        <taxon>Ktedonobacteria</taxon>
        <taxon>Ktedonobacterales</taxon>
        <taxon>Thermosporotrichaceae</taxon>
        <taxon>Thermosporothrix</taxon>
    </lineage>
</organism>
<evidence type="ECO:0000256" key="1">
    <source>
        <dbReference type="SAM" id="Phobius"/>
    </source>
</evidence>
<dbReference type="AlphaFoldDB" id="A0A326U3K1"/>
<keyword evidence="1" id="KW-0812">Transmembrane</keyword>
<dbReference type="Proteomes" id="UP000248806">
    <property type="component" value="Unassembled WGS sequence"/>
</dbReference>
<sequence>MCCMRIFSQYCNHFAGLIFLFLCFIHQQRTMNRSSLLLNSFIVLRCWICFLGKCTEFLDRFQCLFSMHFSIKLRVKNVAYDPLLINHISNTPGN</sequence>
<keyword evidence="3" id="KW-1185">Reference proteome</keyword>
<proteinExistence type="predicted"/>
<dbReference type="EMBL" id="QKUF01000017">
    <property type="protein sequence ID" value="PZW25710.1"/>
    <property type="molecule type" value="Genomic_DNA"/>
</dbReference>